<dbReference type="InterPro" id="IPR025736">
    <property type="entry name" value="PucR_C-HTH_dom"/>
</dbReference>
<dbReference type="InterPro" id="IPR051448">
    <property type="entry name" value="CdaR-like_regulators"/>
</dbReference>
<dbReference type="EMBL" id="FUYJ01000006">
    <property type="protein sequence ID" value="SKB02198.1"/>
    <property type="molecule type" value="Genomic_DNA"/>
</dbReference>
<organism evidence="3 4">
    <name type="scientific">Sporosarcina newyorkensis</name>
    <dbReference type="NCBI Taxonomy" id="759851"/>
    <lineage>
        <taxon>Bacteria</taxon>
        <taxon>Bacillati</taxon>
        <taxon>Bacillota</taxon>
        <taxon>Bacilli</taxon>
        <taxon>Bacillales</taxon>
        <taxon>Caryophanaceae</taxon>
        <taxon>Sporosarcina</taxon>
    </lineage>
</organism>
<feature type="domain" description="Purine catabolism PurC-like" evidence="1">
    <location>
        <begin position="10"/>
        <end position="129"/>
    </location>
</feature>
<evidence type="ECO:0000313" key="3">
    <source>
        <dbReference type="EMBL" id="SKB02198.1"/>
    </source>
</evidence>
<dbReference type="PANTHER" id="PTHR33744">
    <property type="entry name" value="CARBOHYDRATE DIACID REGULATOR"/>
    <property type="match status" value="1"/>
</dbReference>
<feature type="domain" description="PucR C-terminal helix-turn-helix" evidence="2">
    <location>
        <begin position="475"/>
        <end position="532"/>
    </location>
</feature>
<dbReference type="AlphaFoldDB" id="A0A1T4YKX0"/>
<evidence type="ECO:0000313" key="4">
    <source>
        <dbReference type="Proteomes" id="UP000190042"/>
    </source>
</evidence>
<dbReference type="Pfam" id="PF07905">
    <property type="entry name" value="PucR"/>
    <property type="match status" value="1"/>
</dbReference>
<accession>A0A1T4YKX0</accession>
<protein>
    <submittedName>
        <fullName evidence="3">Purine catabolism regulatory protein</fullName>
    </submittedName>
</protein>
<gene>
    <name evidence="3" type="ORF">SAMN04244570_2865</name>
</gene>
<dbReference type="Proteomes" id="UP000190042">
    <property type="component" value="Unassembled WGS sequence"/>
</dbReference>
<reference evidence="4" key="1">
    <citation type="submission" date="2017-02" db="EMBL/GenBank/DDBJ databases">
        <authorList>
            <person name="Varghese N."/>
            <person name="Submissions S."/>
        </authorList>
    </citation>
    <scope>NUCLEOTIDE SEQUENCE [LARGE SCALE GENOMIC DNA]</scope>
    <source>
        <strain evidence="4">DSM 23966</strain>
    </source>
</reference>
<evidence type="ECO:0000259" key="2">
    <source>
        <dbReference type="Pfam" id="PF13556"/>
    </source>
</evidence>
<evidence type="ECO:0000259" key="1">
    <source>
        <dbReference type="Pfam" id="PF07905"/>
    </source>
</evidence>
<dbReference type="InterPro" id="IPR042070">
    <property type="entry name" value="PucR_C-HTH_sf"/>
</dbReference>
<dbReference type="Pfam" id="PF13556">
    <property type="entry name" value="HTH_30"/>
    <property type="match status" value="1"/>
</dbReference>
<dbReference type="PANTHER" id="PTHR33744:SF1">
    <property type="entry name" value="DNA-BINDING TRANSCRIPTIONAL ACTIVATOR ADER"/>
    <property type="match status" value="1"/>
</dbReference>
<keyword evidence="4" id="KW-1185">Reference proteome</keyword>
<dbReference type="RefSeq" id="WP_078818094.1">
    <property type="nucleotide sequence ID" value="NZ_FUYJ01000006.1"/>
</dbReference>
<sequence length="540" mass="62231">MNELSLTVRDVLARDSFKHARVAAGNNGLDRQVKWSHVLEVRDFGSLINGGELILTTGIELPRDLPTHIHYIKKLIETDVACICIEKGIHYQEVPKEIIELADQQNFPIIVFEKTVKFVDITQDLHTLLINHHYEMLSKIDTLSRRFNQLSLMPNGTLKILQELHSFFKQNVLFIADNAKSYYYPVEAINWEHPIQELLIKTSTRSAKQDVFLVGTSLFAISPVNGLGQTLGYVCLQLKQSISNEFTFLILDRASLAIAQISLRDRTIEERKQHNEDELVRNLLHGRPVEQEEVQYHLPTNSRNLHYRIFVIQLNTHESILDEHSWEEIRLQQSMAVRSLFKRNGFFPALTVNKNEISIIASFIAADPSAKDTDRFSQIAQQITDLNDDNFLHGRSYTLGISFVHHDFTLIEKGYAEAKKVLAIKETLPFKSNFYEDLGIYRLLLSIKNQGYLDHYVEDYLHAIIEYDKKTDSNLLETLRIYLECGGSKKETADRLFIVRQTLYHRLNKIESILGKDFMSPLNRVALEVAIIANQLRTIT</sequence>
<name>A0A1T4YKX0_9BACL</name>
<proteinExistence type="predicted"/>
<dbReference type="Gene3D" id="1.10.10.2840">
    <property type="entry name" value="PucR C-terminal helix-turn-helix domain"/>
    <property type="match status" value="1"/>
</dbReference>
<dbReference type="InterPro" id="IPR012914">
    <property type="entry name" value="PucR_dom"/>
</dbReference>